<dbReference type="Gene3D" id="1.20.920.10">
    <property type="entry name" value="Bromodomain-like"/>
    <property type="match status" value="1"/>
</dbReference>
<dbReference type="SMART" id="SM00297">
    <property type="entry name" value="BROMO"/>
    <property type="match status" value="1"/>
</dbReference>
<evidence type="ECO:0000256" key="4">
    <source>
        <dbReference type="ARBA" id="ARBA00023117"/>
    </source>
</evidence>
<dbReference type="InterPro" id="IPR043563">
    <property type="entry name" value="Sp110/Sp140/Sp140L-like"/>
</dbReference>
<dbReference type="Pfam" id="PF00439">
    <property type="entry name" value="Bromodomain"/>
    <property type="match status" value="1"/>
</dbReference>
<dbReference type="InterPro" id="IPR001487">
    <property type="entry name" value="Bromodomain"/>
</dbReference>
<dbReference type="SUPFAM" id="SSF47370">
    <property type="entry name" value="Bromodomain"/>
    <property type="match status" value="1"/>
</dbReference>
<reference evidence="7" key="1">
    <citation type="submission" date="2017-10" db="EMBL/GenBank/DDBJ databases">
        <title>Transcriptome Assembly of Sugarcane Aphid Adults.</title>
        <authorList>
            <person name="Scully E.D."/>
            <person name="Palmer N.A."/>
            <person name="Geib S.M."/>
            <person name="Sarath G."/>
            <person name="Sattler S.E."/>
        </authorList>
    </citation>
    <scope>NUCLEOTIDE SEQUENCE</scope>
    <source>
        <tissue evidence="7">Whole body</tissue>
    </source>
</reference>
<evidence type="ECO:0000256" key="5">
    <source>
        <dbReference type="PROSITE-ProRule" id="PRU00035"/>
    </source>
</evidence>
<keyword evidence="2" id="KW-0863">Zinc-finger</keyword>
<accession>A0A2H8TKM2</accession>
<dbReference type="EMBL" id="GFXV01002765">
    <property type="protein sequence ID" value="MBW14570.1"/>
    <property type="molecule type" value="Transcribed_RNA"/>
</dbReference>
<keyword evidence="4 5" id="KW-0103">Bromodomain</keyword>
<name>A0A2H8TKM2_9HEMI</name>
<dbReference type="GO" id="GO:0000981">
    <property type="term" value="F:DNA-binding transcription factor activity, RNA polymerase II-specific"/>
    <property type="evidence" value="ECO:0007669"/>
    <property type="project" value="TreeGrafter"/>
</dbReference>
<evidence type="ECO:0000259" key="6">
    <source>
        <dbReference type="PROSITE" id="PS50014"/>
    </source>
</evidence>
<dbReference type="GO" id="GO:0008270">
    <property type="term" value="F:zinc ion binding"/>
    <property type="evidence" value="ECO:0007669"/>
    <property type="project" value="UniProtKB-KW"/>
</dbReference>
<proteinExistence type="predicted"/>
<dbReference type="AlphaFoldDB" id="A0A2H8TKM2"/>
<evidence type="ECO:0000256" key="2">
    <source>
        <dbReference type="ARBA" id="ARBA00022771"/>
    </source>
</evidence>
<protein>
    <submittedName>
        <fullName evidence="7">Tripartite motif-containing protein 66</fullName>
    </submittedName>
</protein>
<keyword evidence="1" id="KW-0479">Metal-binding</keyword>
<dbReference type="InterPro" id="IPR019786">
    <property type="entry name" value="Zinc_finger_PHD-type_CS"/>
</dbReference>
<dbReference type="SUPFAM" id="SSF57903">
    <property type="entry name" value="FYVE/PHD zinc finger"/>
    <property type="match status" value="1"/>
</dbReference>
<dbReference type="PANTHER" id="PTHR46386:SF11">
    <property type="entry name" value="AUTOIMMUNE REGULATOR"/>
    <property type="match status" value="1"/>
</dbReference>
<evidence type="ECO:0000256" key="1">
    <source>
        <dbReference type="ARBA" id="ARBA00022723"/>
    </source>
</evidence>
<organism evidence="7">
    <name type="scientific">Melanaphis sacchari</name>
    <dbReference type="NCBI Taxonomy" id="742174"/>
    <lineage>
        <taxon>Eukaryota</taxon>
        <taxon>Metazoa</taxon>
        <taxon>Ecdysozoa</taxon>
        <taxon>Arthropoda</taxon>
        <taxon>Hexapoda</taxon>
        <taxon>Insecta</taxon>
        <taxon>Pterygota</taxon>
        <taxon>Neoptera</taxon>
        <taxon>Paraneoptera</taxon>
        <taxon>Hemiptera</taxon>
        <taxon>Sternorrhyncha</taxon>
        <taxon>Aphidomorpha</taxon>
        <taxon>Aphidoidea</taxon>
        <taxon>Aphididae</taxon>
        <taxon>Aphidini</taxon>
        <taxon>Melanaphis</taxon>
    </lineage>
</organism>
<sequence length="197" mass="23164">MSFYSDSDNIVPDQCACCLQNVFYELMQCHSCKKKYHDHCHMPMLPEYPTSPHWSCTMCNDREFFDALKLMRSTNLGVSNGEPGRTVIEHIIMTLSSKNDNIHFREYPSMKTFPKFFDTISNPIHIAIINNRLESNLHYITIDQVIDDLRKVFTDSLKFYDKTHRFYGYARNLLDLLERMVSKWIPELETKISESSS</sequence>
<dbReference type="PROSITE" id="PS01359">
    <property type="entry name" value="ZF_PHD_1"/>
    <property type="match status" value="1"/>
</dbReference>
<keyword evidence="3" id="KW-0862">Zinc</keyword>
<dbReference type="InterPro" id="IPR036427">
    <property type="entry name" value="Bromodomain-like_sf"/>
</dbReference>
<dbReference type="PROSITE" id="PS50014">
    <property type="entry name" value="BROMODOMAIN_2"/>
    <property type="match status" value="1"/>
</dbReference>
<evidence type="ECO:0000256" key="3">
    <source>
        <dbReference type="ARBA" id="ARBA00022833"/>
    </source>
</evidence>
<dbReference type="Gene3D" id="3.30.40.10">
    <property type="entry name" value="Zinc/RING finger domain, C3HC4 (zinc finger)"/>
    <property type="match status" value="1"/>
</dbReference>
<dbReference type="InterPro" id="IPR011011">
    <property type="entry name" value="Znf_FYVE_PHD"/>
</dbReference>
<dbReference type="OrthoDB" id="1870062at2759"/>
<gene>
    <name evidence="7" type="primary">Trim66</name>
</gene>
<evidence type="ECO:0000313" key="7">
    <source>
        <dbReference type="EMBL" id="MBW14570.1"/>
    </source>
</evidence>
<dbReference type="PANTHER" id="PTHR46386">
    <property type="entry name" value="NUCLEAR BODY PROTEIN SP140"/>
    <property type="match status" value="1"/>
</dbReference>
<dbReference type="InterPro" id="IPR013083">
    <property type="entry name" value="Znf_RING/FYVE/PHD"/>
</dbReference>
<feature type="domain" description="Bromo" evidence="6">
    <location>
        <begin position="96"/>
        <end position="167"/>
    </location>
</feature>
<dbReference type="GO" id="GO:0005634">
    <property type="term" value="C:nucleus"/>
    <property type="evidence" value="ECO:0007669"/>
    <property type="project" value="TreeGrafter"/>
</dbReference>